<dbReference type="Pfam" id="PF16548">
    <property type="entry name" value="FlgT_N"/>
    <property type="match status" value="1"/>
</dbReference>
<reference evidence="3" key="1">
    <citation type="journal article" date="2019" name="Int. J. Syst. Evol. Microbiol.">
        <title>The Global Catalogue of Microorganisms (GCM) 10K type strain sequencing project: providing services to taxonomists for standard genome sequencing and annotation.</title>
        <authorList>
            <consortium name="The Broad Institute Genomics Platform"/>
            <consortium name="The Broad Institute Genome Sequencing Center for Infectious Disease"/>
            <person name="Wu L."/>
            <person name="Ma J."/>
        </authorList>
    </citation>
    <scope>NUCLEOTIDE SEQUENCE [LARGE SCALE GENOMIC DNA]</scope>
    <source>
        <strain evidence="3">CGMCC 1.12750</strain>
    </source>
</reference>
<feature type="domain" description="Flagellar assembly protein T N-terminal" evidence="1">
    <location>
        <begin position="57"/>
        <end position="140"/>
    </location>
</feature>
<dbReference type="Gene3D" id="3.30.1660.40">
    <property type="entry name" value="FlgT, N-terminal domain"/>
    <property type="match status" value="1"/>
</dbReference>
<keyword evidence="2" id="KW-0282">Flagellum</keyword>
<evidence type="ECO:0000313" key="3">
    <source>
        <dbReference type="Proteomes" id="UP001596516"/>
    </source>
</evidence>
<keyword evidence="2" id="KW-0966">Cell projection</keyword>
<dbReference type="RefSeq" id="WP_377400223.1">
    <property type="nucleotide sequence ID" value="NZ_JBHTFQ010000002.1"/>
</dbReference>
<dbReference type="EMBL" id="JBHTFQ010000002">
    <property type="protein sequence ID" value="MFC7703610.1"/>
    <property type="molecule type" value="Genomic_DNA"/>
</dbReference>
<comment type="caution">
    <text evidence="2">The sequence shown here is derived from an EMBL/GenBank/DDBJ whole genome shotgun (WGS) entry which is preliminary data.</text>
</comment>
<name>A0ABW2UHX2_9RHOB</name>
<dbReference type="InterPro" id="IPR038180">
    <property type="entry name" value="FlgT_N_sf"/>
</dbReference>
<keyword evidence="3" id="KW-1185">Reference proteome</keyword>
<gene>
    <name evidence="2" type="ORF">ACFQXB_05310</name>
</gene>
<dbReference type="InterPro" id="IPR032370">
    <property type="entry name" value="FlgT_N"/>
</dbReference>
<protein>
    <submittedName>
        <fullName evidence="2">Flagellar assembly protein T N-terminal domain-containing protein</fullName>
    </submittedName>
</protein>
<evidence type="ECO:0000313" key="2">
    <source>
        <dbReference type="EMBL" id="MFC7703610.1"/>
    </source>
</evidence>
<keyword evidence="2" id="KW-0969">Cilium</keyword>
<organism evidence="2 3">
    <name type="scientific">Plastorhodobacter daqingensis</name>
    <dbReference type="NCBI Taxonomy" id="1387281"/>
    <lineage>
        <taxon>Bacteria</taxon>
        <taxon>Pseudomonadati</taxon>
        <taxon>Pseudomonadota</taxon>
        <taxon>Alphaproteobacteria</taxon>
        <taxon>Rhodobacterales</taxon>
        <taxon>Paracoccaceae</taxon>
        <taxon>Plastorhodobacter</taxon>
    </lineage>
</organism>
<evidence type="ECO:0000259" key="1">
    <source>
        <dbReference type="Pfam" id="PF16548"/>
    </source>
</evidence>
<dbReference type="Proteomes" id="UP001596516">
    <property type="component" value="Unassembled WGS sequence"/>
</dbReference>
<proteinExistence type="predicted"/>
<sequence>MPEALVPAARAARLPLPARGGLPWCKARRQVFLVLLWLVLGTVPSLLPTLAQAEARLVEATGRAVIEGGAGMDAARRRALEDALLAAALQGGAEVRGHTITNQSVITSDTTLVRPAAQVLDYGIMAEGQSGPFWQVTVRALIGPPPQAGCSARRHLQITAYQPQLRMDPQVPAWGIEVAGAVTDQLLAALDRHPAVSLRRATGTPLPDAGRTAPGFDYTALTRGSTAPAPGDLAFVPVFTLTLAAGGNSLSGARVVLDTDLQLRAGGTTLAAQQVLRSETRLPPHLPLRSASVLAGQTRLQMAAELAQGVDRQLVALVDQLLCQPMTAQLTLAGGRLTVPLGRRHGLTPQSLAFTRGEDTPWNILEIVQLGDASAELRPIDRNRPLNSLAGRTIQFMAAAR</sequence>
<accession>A0ABW2UHX2</accession>